<reference evidence="4 5" key="1">
    <citation type="journal article" date="2015" name="Nature">
        <title>rRNA introns, odd ribosomes, and small enigmatic genomes across a large radiation of phyla.</title>
        <authorList>
            <person name="Brown C.T."/>
            <person name="Hug L.A."/>
            <person name="Thomas B.C."/>
            <person name="Sharon I."/>
            <person name="Castelle C.J."/>
            <person name="Singh A."/>
            <person name="Wilkins M.J."/>
            <person name="Williams K.H."/>
            <person name="Banfield J.F."/>
        </authorList>
    </citation>
    <scope>NUCLEOTIDE SEQUENCE [LARGE SCALE GENOMIC DNA]</scope>
</reference>
<protein>
    <submittedName>
        <fullName evidence="4">Glycosyltransferase</fullName>
    </submittedName>
</protein>
<dbReference type="InterPro" id="IPR001296">
    <property type="entry name" value="Glyco_trans_1"/>
</dbReference>
<dbReference type="STRING" id="1618572.UT17_C0007G0001"/>
<dbReference type="PANTHER" id="PTHR46401:SF2">
    <property type="entry name" value="GLYCOSYLTRANSFERASE WBBK-RELATED"/>
    <property type="match status" value="1"/>
</dbReference>
<keyword evidence="1 4" id="KW-0808">Transferase</keyword>
<proteinExistence type="predicted"/>
<dbReference type="Proteomes" id="UP000034774">
    <property type="component" value="Unassembled WGS sequence"/>
</dbReference>
<evidence type="ECO:0000313" key="5">
    <source>
        <dbReference type="Proteomes" id="UP000034774"/>
    </source>
</evidence>
<dbReference type="CDD" id="cd03809">
    <property type="entry name" value="GT4_MtfB-like"/>
    <property type="match status" value="1"/>
</dbReference>
<evidence type="ECO:0000313" key="4">
    <source>
        <dbReference type="EMBL" id="KKQ91475.1"/>
    </source>
</evidence>
<dbReference type="Pfam" id="PF00534">
    <property type="entry name" value="Glycos_transf_1"/>
    <property type="match status" value="1"/>
</dbReference>
<dbReference type="AlphaFoldDB" id="A0A0G0LU13"/>
<dbReference type="SUPFAM" id="SSF53756">
    <property type="entry name" value="UDP-Glycosyltransferase/glycogen phosphorylase"/>
    <property type="match status" value="1"/>
</dbReference>
<organism evidence="4 5">
    <name type="scientific">Candidatus Woesebacteria bacterium GW2011_GWB1_39_10</name>
    <dbReference type="NCBI Taxonomy" id="1618572"/>
    <lineage>
        <taxon>Bacteria</taxon>
        <taxon>Candidatus Woeseibacteriota</taxon>
    </lineage>
</organism>
<feature type="domain" description="Glycosyl transferase family 1" evidence="2">
    <location>
        <begin position="171"/>
        <end position="325"/>
    </location>
</feature>
<dbReference type="EMBL" id="LBVU01000007">
    <property type="protein sequence ID" value="KKQ91475.1"/>
    <property type="molecule type" value="Genomic_DNA"/>
</dbReference>
<evidence type="ECO:0000259" key="2">
    <source>
        <dbReference type="Pfam" id="PF00534"/>
    </source>
</evidence>
<dbReference type="PANTHER" id="PTHR46401">
    <property type="entry name" value="GLYCOSYLTRANSFERASE WBBK-RELATED"/>
    <property type="match status" value="1"/>
</dbReference>
<name>A0A0G0LU13_9BACT</name>
<evidence type="ECO:0000259" key="3">
    <source>
        <dbReference type="Pfam" id="PF13439"/>
    </source>
</evidence>
<feature type="domain" description="Glycosyltransferase subfamily 4-like N-terminal" evidence="3">
    <location>
        <begin position="66"/>
        <end position="161"/>
    </location>
</feature>
<dbReference type="InterPro" id="IPR028098">
    <property type="entry name" value="Glyco_trans_4-like_N"/>
</dbReference>
<feature type="non-terminal residue" evidence="4">
    <location>
        <position position="1"/>
    </location>
</feature>
<sequence>YWRCTERVLVKIIYMIKIGFVTSPLSSGHSVRGVGFYTRRLLPELKKQASNFGFEILEISSLGQLEQLGQLEILHYPFFDLFRHTLPIFKKSKTIVTVHDVIPLEFPDHYPPGLRGWSNLQLQKIALSRAEGVITDSYASVKSIHKYLGVPHEKIKLVYLAADKMFKKVANPKNKFNLPKKFVLYVGDVNYNKNIPKLVAACKLAGLPLVIVGKQAVEIEKMDLSHPELSHLINHKSSIINHFRRLGFVSNEDLVDLYNLATVYCQPSFSEGFGFPVLEALACGTPVACSNTSSLPEIAGENATYFDPHDAKNISQAIIKAINHELSTINLSQFSWQKTARQTLMVYQEML</sequence>
<evidence type="ECO:0000256" key="1">
    <source>
        <dbReference type="ARBA" id="ARBA00022679"/>
    </source>
</evidence>
<dbReference type="Gene3D" id="3.40.50.2000">
    <property type="entry name" value="Glycogen Phosphorylase B"/>
    <property type="match status" value="2"/>
</dbReference>
<dbReference type="Pfam" id="PF13439">
    <property type="entry name" value="Glyco_transf_4"/>
    <property type="match status" value="1"/>
</dbReference>
<gene>
    <name evidence="4" type="ORF">UT17_C0007G0001</name>
</gene>
<accession>A0A0G0LU13</accession>
<dbReference type="GO" id="GO:0016757">
    <property type="term" value="F:glycosyltransferase activity"/>
    <property type="evidence" value="ECO:0007669"/>
    <property type="project" value="InterPro"/>
</dbReference>
<comment type="caution">
    <text evidence="4">The sequence shown here is derived from an EMBL/GenBank/DDBJ whole genome shotgun (WGS) entry which is preliminary data.</text>
</comment>